<comment type="caution">
    <text evidence="1">The sequence shown here is derived from an EMBL/GenBank/DDBJ whole genome shotgun (WGS) entry which is preliminary data.</text>
</comment>
<evidence type="ECO:0000313" key="1">
    <source>
        <dbReference type="EMBL" id="GHA69333.1"/>
    </source>
</evidence>
<protein>
    <recommendedName>
        <fullName evidence="3">Transposase</fullName>
    </recommendedName>
</protein>
<evidence type="ECO:0008006" key="3">
    <source>
        <dbReference type="Google" id="ProtNLM"/>
    </source>
</evidence>
<dbReference type="Proteomes" id="UP000653644">
    <property type="component" value="Unassembled WGS sequence"/>
</dbReference>
<gene>
    <name evidence="1" type="ORF">GCM10010345_86080</name>
</gene>
<keyword evidence="2" id="KW-1185">Reference proteome</keyword>
<proteinExistence type="predicted"/>
<reference evidence="2" key="1">
    <citation type="journal article" date="2019" name="Int. J. Syst. Evol. Microbiol.">
        <title>The Global Catalogue of Microorganisms (GCM) 10K type strain sequencing project: providing services to taxonomists for standard genome sequencing and annotation.</title>
        <authorList>
            <consortium name="The Broad Institute Genomics Platform"/>
            <consortium name="The Broad Institute Genome Sequencing Center for Infectious Disease"/>
            <person name="Wu L."/>
            <person name="Ma J."/>
        </authorList>
    </citation>
    <scope>NUCLEOTIDE SEQUENCE [LARGE SCALE GENOMIC DNA]</scope>
    <source>
        <strain evidence="2">JCM 4733</strain>
    </source>
</reference>
<organism evidence="1 2">
    <name type="scientific">Streptomyces canarius</name>
    <dbReference type="NCBI Taxonomy" id="285453"/>
    <lineage>
        <taxon>Bacteria</taxon>
        <taxon>Bacillati</taxon>
        <taxon>Actinomycetota</taxon>
        <taxon>Actinomycetes</taxon>
        <taxon>Kitasatosporales</taxon>
        <taxon>Streptomycetaceae</taxon>
        <taxon>Streptomyces</taxon>
    </lineage>
</organism>
<accession>A0ABQ3DBY4</accession>
<evidence type="ECO:0000313" key="2">
    <source>
        <dbReference type="Proteomes" id="UP000653644"/>
    </source>
</evidence>
<sequence length="124" mass="14178">MPSRHAICADDPQPIRRWLAETWNGRAWQLCGSPRTSRTEAGQYIGQLLKGPQPADAYRPVHAYTDHNVIRVWGTPTTVGRTGSRSRVRWSIRALTRWLVFCIGCMCETAWRQRRSVTVPFNAV</sequence>
<dbReference type="EMBL" id="BMVN01000069">
    <property type="protein sequence ID" value="GHA69333.1"/>
    <property type="molecule type" value="Genomic_DNA"/>
</dbReference>
<name>A0ABQ3DBY4_9ACTN</name>